<dbReference type="PANTHER" id="PTHR22741:SF5">
    <property type="entry name" value="SRC KINASE SIGNALING INHIBITOR 1"/>
    <property type="match status" value="1"/>
</dbReference>
<name>A0A498L343_LABRO</name>
<keyword evidence="4" id="KW-1185">Reference proteome</keyword>
<dbReference type="GO" id="GO:0005737">
    <property type="term" value="C:cytoplasm"/>
    <property type="evidence" value="ECO:0007669"/>
    <property type="project" value="TreeGrafter"/>
</dbReference>
<dbReference type="EMBL" id="QBIY01012521">
    <property type="protein sequence ID" value="RXN24652.1"/>
    <property type="molecule type" value="Genomic_DNA"/>
</dbReference>
<organism evidence="2 4">
    <name type="scientific">Labeo rohita</name>
    <name type="common">Indian major carp</name>
    <name type="synonym">Cyprinus rohita</name>
    <dbReference type="NCBI Taxonomy" id="84645"/>
    <lineage>
        <taxon>Eukaryota</taxon>
        <taxon>Metazoa</taxon>
        <taxon>Chordata</taxon>
        <taxon>Craniata</taxon>
        <taxon>Vertebrata</taxon>
        <taxon>Euteleostomi</taxon>
        <taxon>Actinopterygii</taxon>
        <taxon>Neopterygii</taxon>
        <taxon>Teleostei</taxon>
        <taxon>Ostariophysi</taxon>
        <taxon>Cypriniformes</taxon>
        <taxon>Cyprinidae</taxon>
        <taxon>Labeoninae</taxon>
        <taxon>Labeonini</taxon>
        <taxon>Labeo</taxon>
    </lineage>
</organism>
<comment type="caution">
    <text evidence="2">The sequence shown here is derived from an EMBL/GenBank/DDBJ whole genome shotgun (WGS) entry which is preliminary data.</text>
</comment>
<protein>
    <submittedName>
        <fullName evidence="2">SRC kinase signaling inhibitor 1-like protein</fullName>
    </submittedName>
</protein>
<dbReference type="PANTHER" id="PTHR22741">
    <property type="entry name" value="P140CAP/SNIP-RELATED"/>
    <property type="match status" value="1"/>
</dbReference>
<feature type="region of interest" description="Disordered" evidence="1">
    <location>
        <begin position="107"/>
        <end position="163"/>
    </location>
</feature>
<keyword evidence="2" id="KW-0418">Kinase</keyword>
<feature type="compositionally biased region" description="Basic and acidic residues" evidence="1">
    <location>
        <begin position="45"/>
        <end position="54"/>
    </location>
</feature>
<keyword evidence="5" id="KW-1267">Proteomics identification</keyword>
<reference evidence="2 4" key="1">
    <citation type="submission" date="2018-03" db="EMBL/GenBank/DDBJ databases">
        <title>Draft genome sequence of Rohu Carp (Labeo rohita).</title>
        <authorList>
            <person name="Das P."/>
            <person name="Kushwaha B."/>
            <person name="Joshi C.G."/>
            <person name="Kumar D."/>
            <person name="Nagpure N.S."/>
            <person name="Sahoo L."/>
            <person name="Das S.P."/>
            <person name="Bit A."/>
            <person name="Patnaik S."/>
            <person name="Meher P.K."/>
            <person name="Jayasankar P."/>
            <person name="Koringa P.G."/>
            <person name="Patel N.V."/>
            <person name="Hinsu A.T."/>
            <person name="Kumar R."/>
            <person name="Pandey M."/>
            <person name="Agarwal S."/>
            <person name="Srivastava S."/>
            <person name="Singh M."/>
            <person name="Iquebal M.A."/>
            <person name="Jaiswal S."/>
            <person name="Angadi U.B."/>
            <person name="Kumar N."/>
            <person name="Raza M."/>
            <person name="Shah T.M."/>
            <person name="Rai A."/>
            <person name="Jena J.K."/>
        </authorList>
    </citation>
    <scope>NUCLEOTIDE SEQUENCE [LARGE SCALE GENOMIC DNA]</scope>
    <source>
        <strain evidence="2">DASCIFA01</strain>
        <tissue evidence="2">Testis</tissue>
    </source>
</reference>
<dbReference type="GO" id="GO:0016301">
    <property type="term" value="F:kinase activity"/>
    <property type="evidence" value="ECO:0007669"/>
    <property type="project" value="UniProtKB-KW"/>
</dbReference>
<dbReference type="Proteomes" id="UP000290572">
    <property type="component" value="Unassembled WGS sequence"/>
</dbReference>
<dbReference type="EMBL" id="QBIY01013496">
    <property type="protein sequence ID" value="RXN02619.1"/>
    <property type="molecule type" value="Genomic_DNA"/>
</dbReference>
<dbReference type="InterPro" id="IPR051825">
    <property type="entry name" value="SRCIN1"/>
</dbReference>
<dbReference type="STRING" id="84645.A0A498L343"/>
<sequence length="179" mass="19004">MSSGGIPGSTTLGNWLAAAGATDPIMPELDGTSTGPIKTSGLEDLPARRESDKGVSVEVRLAAERDWEEKRASLTQFSAQDINRLLEETQAELMKAIPDLDFAAKQITKPAVPPKPQLSSLPAPGSTSSTPSLTPEHQPSKTPPKPPSKDGIPRRGSGGAVPKFGMYPQIMVLKKYAKF</sequence>
<proteinExistence type="evidence at protein level"/>
<keyword evidence="2" id="KW-0808">Transferase</keyword>
<feature type="compositionally biased region" description="Low complexity" evidence="1">
    <location>
        <begin position="118"/>
        <end position="135"/>
    </location>
</feature>
<evidence type="ECO:0000313" key="4">
    <source>
        <dbReference type="Proteomes" id="UP000290572"/>
    </source>
</evidence>
<evidence type="ECO:0000313" key="3">
    <source>
        <dbReference type="EMBL" id="RXN24652.1"/>
    </source>
</evidence>
<feature type="region of interest" description="Disordered" evidence="1">
    <location>
        <begin position="24"/>
        <end position="54"/>
    </location>
</feature>
<gene>
    <name evidence="3" type="ORF">ROHU_022064</name>
    <name evidence="2" type="ORF">ROHU_034795</name>
</gene>
<evidence type="ECO:0000256" key="1">
    <source>
        <dbReference type="SAM" id="MobiDB-lite"/>
    </source>
</evidence>
<evidence type="ECO:0000313" key="2">
    <source>
        <dbReference type="EMBL" id="RXN02619.1"/>
    </source>
</evidence>
<dbReference type="AlphaFoldDB" id="A0A498L343"/>
<accession>A0A498L343</accession>
<dbReference type="GO" id="GO:0015629">
    <property type="term" value="C:actin cytoskeleton"/>
    <property type="evidence" value="ECO:0007669"/>
    <property type="project" value="TreeGrafter"/>
</dbReference>
<dbReference type="GO" id="GO:0014069">
    <property type="term" value="C:postsynaptic density"/>
    <property type="evidence" value="ECO:0007669"/>
    <property type="project" value="TreeGrafter"/>
</dbReference>
<evidence type="ECO:0007829" key="5">
    <source>
        <dbReference type="PeptideAtlas" id="A0A498L343"/>
    </source>
</evidence>
<dbReference type="GO" id="GO:0061001">
    <property type="term" value="P:regulation of dendritic spine morphogenesis"/>
    <property type="evidence" value="ECO:0007669"/>
    <property type="project" value="TreeGrafter"/>
</dbReference>